<dbReference type="PANTHER" id="PTHR45138">
    <property type="entry name" value="REGULATORY COMPONENTS OF SENSORY TRANSDUCTION SYSTEM"/>
    <property type="match status" value="1"/>
</dbReference>
<dbReference type="CDD" id="cd01949">
    <property type="entry name" value="GGDEF"/>
    <property type="match status" value="1"/>
</dbReference>
<sequence length="608" mass="69464">MVHKRLDLAGIESISDQKVAEHLFYLEDQDGQATLEEVLLSSMEWQSSESVPLIEALWKPVEHNPPNFGYSSSVYWFYLPLLNAAHYSSEWVVEIAYPVLDYVDLYVVRKGEVQSFYKLGDKQPFSNRVFDHRNFRIPVSLEPLDQVGIYIRVKTSSAVQVPVSLWTYGGLMKYDQLDSLIIGLYFGLLLVMALYNGMIYLTVRQKSNLHYVLYVICYGFFQAALMGLAYQYIWPSSIHWNDQSILFCLALSLMFGTLFIRSYLNLNHKSPRMNRLYSVATWIGGAFVGLSFVLSYDVMIRLMVSFSIVICLGAMAGGLYLWRSIGRSIQYFTLAWLFLFFGGFILAMNKFGVLPRNLLTENASLYGSAIQIILLSMALVEQLTMERKKRFAAQQRAIVQERLAREAQEHALTLQRQDNERLELRVQERTAELESLNERLKELTIKDSLTGLYNRRHLDTKAEEEYKRAQRERNPLAVLLIDLDHFKQINDQYGHQFGDECLIAAAKVLGDNVQRTSDTVARYGGEEFVAILPGASKEKARYLAEMIRLSIMSLNMSYEGKKVPLSVSIGIVSTVPKEAGRYEELIKAADEALYQAKAEGRNRVLSAN</sequence>
<dbReference type="Pfam" id="PF00990">
    <property type="entry name" value="GGDEF"/>
    <property type="match status" value="1"/>
</dbReference>
<keyword evidence="4" id="KW-0472">Membrane</keyword>
<evidence type="ECO:0000256" key="2">
    <source>
        <dbReference type="ARBA" id="ARBA00034247"/>
    </source>
</evidence>
<dbReference type="Gene3D" id="2.60.40.2380">
    <property type="match status" value="1"/>
</dbReference>
<keyword evidence="4" id="KW-1133">Transmembrane helix</keyword>
<comment type="catalytic activity">
    <reaction evidence="2">
        <text>2 GTP = 3',3'-c-di-GMP + 2 diphosphate</text>
        <dbReference type="Rhea" id="RHEA:24898"/>
        <dbReference type="ChEBI" id="CHEBI:33019"/>
        <dbReference type="ChEBI" id="CHEBI:37565"/>
        <dbReference type="ChEBI" id="CHEBI:58805"/>
        <dbReference type="EC" id="2.7.7.65"/>
    </reaction>
</comment>
<feature type="transmembrane region" description="Helical" evidence="4">
    <location>
        <begin position="276"/>
        <end position="296"/>
    </location>
</feature>
<reference evidence="7" key="1">
    <citation type="journal article" date="2019" name="Int. J. Syst. Evol. Microbiol.">
        <title>The Global Catalogue of Microorganisms (GCM) 10K type strain sequencing project: providing services to taxonomists for standard genome sequencing and annotation.</title>
        <authorList>
            <consortium name="The Broad Institute Genomics Platform"/>
            <consortium name="The Broad Institute Genome Sequencing Center for Infectious Disease"/>
            <person name="Wu L."/>
            <person name="Ma J."/>
        </authorList>
    </citation>
    <scope>NUCLEOTIDE SEQUENCE [LARGE SCALE GENOMIC DNA]</scope>
    <source>
        <strain evidence="7">JCM 17551</strain>
    </source>
</reference>
<evidence type="ECO:0000256" key="1">
    <source>
        <dbReference type="ARBA" id="ARBA00012528"/>
    </source>
</evidence>
<feature type="transmembrane region" description="Helical" evidence="4">
    <location>
        <begin position="180"/>
        <end position="199"/>
    </location>
</feature>
<evidence type="ECO:0000313" key="6">
    <source>
        <dbReference type="EMBL" id="GAA3927272.1"/>
    </source>
</evidence>
<dbReference type="InterPro" id="IPR000160">
    <property type="entry name" value="GGDEF_dom"/>
</dbReference>
<feature type="coiled-coil region" evidence="3">
    <location>
        <begin position="419"/>
        <end position="446"/>
    </location>
</feature>
<dbReference type="PANTHER" id="PTHR45138:SF9">
    <property type="entry name" value="DIGUANYLATE CYCLASE DGCM-RELATED"/>
    <property type="match status" value="1"/>
</dbReference>
<dbReference type="Gene3D" id="3.30.70.270">
    <property type="match status" value="1"/>
</dbReference>
<dbReference type="Pfam" id="PF07696">
    <property type="entry name" value="7TMR-DISMED2"/>
    <property type="match status" value="1"/>
</dbReference>
<keyword evidence="7" id="KW-1185">Reference proteome</keyword>
<feature type="transmembrane region" description="Helical" evidence="4">
    <location>
        <begin position="329"/>
        <end position="351"/>
    </location>
</feature>
<dbReference type="SUPFAM" id="SSF55073">
    <property type="entry name" value="Nucleotide cyclase"/>
    <property type="match status" value="1"/>
</dbReference>
<dbReference type="EMBL" id="BAABBN010000007">
    <property type="protein sequence ID" value="GAA3927272.1"/>
    <property type="molecule type" value="Genomic_DNA"/>
</dbReference>
<protein>
    <recommendedName>
        <fullName evidence="1">diguanylate cyclase</fullName>
        <ecNumber evidence="1">2.7.7.65</ecNumber>
    </recommendedName>
</protein>
<name>A0ABP7MPR6_9GAMM</name>
<dbReference type="NCBIfam" id="TIGR00254">
    <property type="entry name" value="GGDEF"/>
    <property type="match status" value="1"/>
</dbReference>
<evidence type="ECO:0000259" key="5">
    <source>
        <dbReference type="PROSITE" id="PS50887"/>
    </source>
</evidence>
<dbReference type="InterPro" id="IPR011622">
    <property type="entry name" value="7TMR_DISM_rcpt_extracell_dom2"/>
</dbReference>
<feature type="transmembrane region" description="Helical" evidence="4">
    <location>
        <begin position="244"/>
        <end position="264"/>
    </location>
</feature>
<dbReference type="PROSITE" id="PS50887">
    <property type="entry name" value="GGDEF"/>
    <property type="match status" value="1"/>
</dbReference>
<accession>A0ABP7MPR6</accession>
<dbReference type="InterPro" id="IPR029787">
    <property type="entry name" value="Nucleotide_cyclase"/>
</dbReference>
<organism evidence="6 7">
    <name type="scientific">Litoribacillus peritrichatus</name>
    <dbReference type="NCBI Taxonomy" id="718191"/>
    <lineage>
        <taxon>Bacteria</taxon>
        <taxon>Pseudomonadati</taxon>
        <taxon>Pseudomonadota</taxon>
        <taxon>Gammaproteobacteria</taxon>
        <taxon>Oceanospirillales</taxon>
        <taxon>Oceanospirillaceae</taxon>
        <taxon>Litoribacillus</taxon>
    </lineage>
</organism>
<comment type="caution">
    <text evidence="6">The sequence shown here is derived from an EMBL/GenBank/DDBJ whole genome shotgun (WGS) entry which is preliminary data.</text>
</comment>
<keyword evidence="3" id="KW-0175">Coiled coil</keyword>
<evidence type="ECO:0000256" key="3">
    <source>
        <dbReference type="SAM" id="Coils"/>
    </source>
</evidence>
<proteinExistence type="predicted"/>
<dbReference type="InterPro" id="IPR011623">
    <property type="entry name" value="7TMR_DISM_rcpt_extracell_dom1"/>
</dbReference>
<dbReference type="InterPro" id="IPR043128">
    <property type="entry name" value="Rev_trsase/Diguanyl_cyclase"/>
</dbReference>
<dbReference type="SMART" id="SM00267">
    <property type="entry name" value="GGDEF"/>
    <property type="match status" value="1"/>
</dbReference>
<feature type="domain" description="GGDEF" evidence="5">
    <location>
        <begin position="474"/>
        <end position="608"/>
    </location>
</feature>
<feature type="transmembrane region" description="Helical" evidence="4">
    <location>
        <begin position="363"/>
        <end position="380"/>
    </location>
</feature>
<dbReference type="InterPro" id="IPR050469">
    <property type="entry name" value="Diguanylate_Cyclase"/>
</dbReference>
<evidence type="ECO:0000256" key="4">
    <source>
        <dbReference type="SAM" id="Phobius"/>
    </source>
</evidence>
<gene>
    <name evidence="6" type="ORF">GCM10022277_24400</name>
</gene>
<dbReference type="Proteomes" id="UP001501565">
    <property type="component" value="Unassembled WGS sequence"/>
</dbReference>
<keyword evidence="4" id="KW-0812">Transmembrane</keyword>
<evidence type="ECO:0000313" key="7">
    <source>
        <dbReference type="Proteomes" id="UP001501565"/>
    </source>
</evidence>
<feature type="transmembrane region" description="Helical" evidence="4">
    <location>
        <begin position="211"/>
        <end position="232"/>
    </location>
</feature>
<dbReference type="Pfam" id="PF07695">
    <property type="entry name" value="7TMR-DISM_7TM"/>
    <property type="match status" value="1"/>
</dbReference>
<feature type="transmembrane region" description="Helical" evidence="4">
    <location>
        <begin position="302"/>
        <end position="322"/>
    </location>
</feature>
<dbReference type="EC" id="2.7.7.65" evidence="1"/>